<dbReference type="PANTHER" id="PTHR13173:SF10">
    <property type="entry name" value="WW DOMAIN-BINDING PROTEIN 4"/>
    <property type="match status" value="1"/>
</dbReference>
<feature type="domain" description="U1-type" evidence="5">
    <location>
        <begin position="8"/>
        <end position="43"/>
    </location>
</feature>
<dbReference type="InterPro" id="IPR040023">
    <property type="entry name" value="WBP4"/>
</dbReference>
<reference evidence="6 7" key="1">
    <citation type="journal article" date="2015" name="Genome Announc.">
        <title>Draft Genome Sequence and Gene Annotation of the Entomopathogenic Fungus Verticillium hemipterigenum.</title>
        <authorList>
            <person name="Horn F."/>
            <person name="Habel A."/>
            <person name="Scharf D.H."/>
            <person name="Dworschak J."/>
            <person name="Brakhage A.A."/>
            <person name="Guthke R."/>
            <person name="Hertweck C."/>
            <person name="Linde J."/>
        </authorList>
    </citation>
    <scope>NUCLEOTIDE SEQUENCE [LARGE SCALE GENOMIC DNA]</scope>
</reference>
<sequence>MSEFWKSTERYWCKHCQVYIRDTKLERANHEATARHQGNLKRSLRDLHRGHEREQREKDRAKQEIERLNGVVPGNTSSSNAAPTRTAPIPAGSHQTRPATVAQLQKQREQLAAMGIEMPSELRPEMAMAGQWTVTSTKIIEAPTKSEDGDDPTKVEGRANGVRKREVTEEEKEEEDAMRGLFKKPKKWGRDTKTMPADEDKELDALLNGALLVKKEPIDANIVKKEEEDINENAADEVQNAPRDERVAVMPSAKDSDDVAPKDEAPTDEDATPSVVFKKRKPKVLRTK</sequence>
<dbReference type="InterPro" id="IPR003604">
    <property type="entry name" value="Matrin/U1-like-C_Znf_C2H2"/>
</dbReference>
<feature type="compositionally biased region" description="Basic and acidic residues" evidence="4">
    <location>
        <begin position="254"/>
        <end position="265"/>
    </location>
</feature>
<dbReference type="AlphaFoldDB" id="A0A0A1T1S5"/>
<dbReference type="GO" id="GO:0000398">
    <property type="term" value="P:mRNA splicing, via spliceosome"/>
    <property type="evidence" value="ECO:0007669"/>
    <property type="project" value="InterPro"/>
</dbReference>
<feature type="compositionally biased region" description="Polar residues" evidence="4">
    <location>
        <begin position="93"/>
        <end position="104"/>
    </location>
</feature>
<evidence type="ECO:0000256" key="3">
    <source>
        <dbReference type="ARBA" id="ARBA00022833"/>
    </source>
</evidence>
<dbReference type="SUPFAM" id="SSF57667">
    <property type="entry name" value="beta-beta-alpha zinc fingers"/>
    <property type="match status" value="1"/>
</dbReference>
<organism evidence="6 7">
    <name type="scientific">[Torrubiella] hemipterigena</name>
    <dbReference type="NCBI Taxonomy" id="1531966"/>
    <lineage>
        <taxon>Eukaryota</taxon>
        <taxon>Fungi</taxon>
        <taxon>Dikarya</taxon>
        <taxon>Ascomycota</taxon>
        <taxon>Pezizomycotina</taxon>
        <taxon>Sordariomycetes</taxon>
        <taxon>Hypocreomycetidae</taxon>
        <taxon>Hypocreales</taxon>
        <taxon>Clavicipitaceae</taxon>
        <taxon>Clavicipitaceae incertae sedis</taxon>
        <taxon>'Torrubiella' clade</taxon>
    </lineage>
</organism>
<feature type="region of interest" description="Disordered" evidence="4">
    <location>
        <begin position="30"/>
        <end position="104"/>
    </location>
</feature>
<gene>
    <name evidence="6" type="ORF">VHEMI00360</name>
</gene>
<dbReference type="Pfam" id="PF06220">
    <property type="entry name" value="zf-U1"/>
    <property type="match status" value="1"/>
</dbReference>
<feature type="compositionally biased region" description="Basic residues" evidence="4">
    <location>
        <begin position="277"/>
        <end position="288"/>
    </location>
</feature>
<dbReference type="InterPro" id="IPR013085">
    <property type="entry name" value="U1-CZ_Znf_C2H2"/>
</dbReference>
<dbReference type="SMART" id="SM00451">
    <property type="entry name" value="ZnF_U1"/>
    <property type="match status" value="1"/>
</dbReference>
<dbReference type="GO" id="GO:0008270">
    <property type="term" value="F:zinc ion binding"/>
    <property type="evidence" value="ECO:0007669"/>
    <property type="project" value="UniProtKB-KW"/>
</dbReference>
<keyword evidence="1" id="KW-0479">Metal-binding</keyword>
<keyword evidence="2" id="KW-0863">Zinc-finger</keyword>
<dbReference type="GO" id="GO:0003723">
    <property type="term" value="F:RNA binding"/>
    <property type="evidence" value="ECO:0007669"/>
    <property type="project" value="TreeGrafter"/>
</dbReference>
<dbReference type="EMBL" id="CDHN01000001">
    <property type="protein sequence ID" value="CEJ80157.1"/>
    <property type="molecule type" value="Genomic_DNA"/>
</dbReference>
<accession>A0A0A1T1S5</accession>
<dbReference type="HOGENOM" id="CLU_051534_0_0_1"/>
<evidence type="ECO:0000256" key="4">
    <source>
        <dbReference type="SAM" id="MobiDB-lite"/>
    </source>
</evidence>
<keyword evidence="7" id="KW-1185">Reference proteome</keyword>
<feature type="compositionally biased region" description="Basic and acidic residues" evidence="4">
    <location>
        <begin position="188"/>
        <end position="198"/>
    </location>
</feature>
<protein>
    <recommendedName>
        <fullName evidence="5">U1-type domain-containing protein</fullName>
    </recommendedName>
</protein>
<dbReference type="Gene3D" id="3.30.160.60">
    <property type="entry name" value="Classic Zinc Finger"/>
    <property type="match status" value="1"/>
</dbReference>
<feature type="compositionally biased region" description="Polar residues" evidence="4">
    <location>
        <begin position="74"/>
        <end position="83"/>
    </location>
</feature>
<feature type="region of interest" description="Disordered" evidence="4">
    <location>
        <begin position="141"/>
        <end position="200"/>
    </location>
</feature>
<dbReference type="PANTHER" id="PTHR13173">
    <property type="entry name" value="WW DOMAIN BINDING PROTEIN 4"/>
    <property type="match status" value="1"/>
</dbReference>
<feature type="region of interest" description="Disordered" evidence="4">
    <location>
        <begin position="225"/>
        <end position="288"/>
    </location>
</feature>
<evidence type="ECO:0000313" key="6">
    <source>
        <dbReference type="EMBL" id="CEJ80157.1"/>
    </source>
</evidence>
<evidence type="ECO:0000256" key="2">
    <source>
        <dbReference type="ARBA" id="ARBA00022771"/>
    </source>
</evidence>
<dbReference type="STRING" id="1531966.A0A0A1T1S5"/>
<evidence type="ECO:0000259" key="5">
    <source>
        <dbReference type="SMART" id="SM00451"/>
    </source>
</evidence>
<evidence type="ECO:0000313" key="7">
    <source>
        <dbReference type="Proteomes" id="UP000039046"/>
    </source>
</evidence>
<dbReference type="GO" id="GO:0071011">
    <property type="term" value="C:precatalytic spliceosome"/>
    <property type="evidence" value="ECO:0007669"/>
    <property type="project" value="TreeGrafter"/>
</dbReference>
<feature type="compositionally biased region" description="Basic and acidic residues" evidence="4">
    <location>
        <begin position="43"/>
        <end position="67"/>
    </location>
</feature>
<dbReference type="InterPro" id="IPR036236">
    <property type="entry name" value="Znf_C2H2_sf"/>
</dbReference>
<feature type="compositionally biased region" description="Basic and acidic residues" evidence="4">
    <location>
        <begin position="144"/>
        <end position="167"/>
    </location>
</feature>
<dbReference type="OrthoDB" id="191651at2759"/>
<dbReference type="Proteomes" id="UP000039046">
    <property type="component" value="Unassembled WGS sequence"/>
</dbReference>
<keyword evidence="3" id="KW-0862">Zinc</keyword>
<name>A0A0A1T1S5_9HYPO</name>
<proteinExistence type="predicted"/>
<evidence type="ECO:0000256" key="1">
    <source>
        <dbReference type="ARBA" id="ARBA00022723"/>
    </source>
</evidence>